<dbReference type="PANTHER" id="PTHR43133">
    <property type="entry name" value="RNA POLYMERASE ECF-TYPE SIGMA FACTO"/>
    <property type="match status" value="1"/>
</dbReference>
<dbReference type="InterPro" id="IPR036388">
    <property type="entry name" value="WH-like_DNA-bd_sf"/>
</dbReference>
<dbReference type="SUPFAM" id="SSF88659">
    <property type="entry name" value="Sigma3 and sigma4 domains of RNA polymerase sigma factors"/>
    <property type="match status" value="1"/>
</dbReference>
<dbReference type="Pfam" id="PF04542">
    <property type="entry name" value="Sigma70_r2"/>
    <property type="match status" value="1"/>
</dbReference>
<evidence type="ECO:0000259" key="7">
    <source>
        <dbReference type="Pfam" id="PF04545"/>
    </source>
</evidence>
<keyword evidence="3" id="KW-0731">Sigma factor</keyword>
<evidence type="ECO:0000313" key="9">
    <source>
        <dbReference type="Proteomes" id="UP001500936"/>
    </source>
</evidence>
<evidence type="ECO:0000256" key="2">
    <source>
        <dbReference type="ARBA" id="ARBA00023015"/>
    </source>
</evidence>
<evidence type="ECO:0000256" key="5">
    <source>
        <dbReference type="ARBA" id="ARBA00023163"/>
    </source>
</evidence>
<evidence type="ECO:0000259" key="6">
    <source>
        <dbReference type="Pfam" id="PF04542"/>
    </source>
</evidence>
<dbReference type="RefSeq" id="WP_345263020.1">
    <property type="nucleotide sequence ID" value="NZ_BAABHB010000001.1"/>
</dbReference>
<gene>
    <name evidence="8" type="ORF">GCM10023187_01940</name>
</gene>
<evidence type="ECO:0000256" key="3">
    <source>
        <dbReference type="ARBA" id="ARBA00023082"/>
    </source>
</evidence>
<dbReference type="Gene3D" id="1.10.1740.10">
    <property type="match status" value="1"/>
</dbReference>
<dbReference type="Pfam" id="PF04545">
    <property type="entry name" value="Sigma70_r4"/>
    <property type="match status" value="1"/>
</dbReference>
<dbReference type="InterPro" id="IPR013325">
    <property type="entry name" value="RNA_pol_sigma_r2"/>
</dbReference>
<dbReference type="NCBIfam" id="TIGR02937">
    <property type="entry name" value="sigma70-ECF"/>
    <property type="match status" value="1"/>
</dbReference>
<protein>
    <submittedName>
        <fullName evidence="8">Sigma-70 family RNA polymerase sigma factor</fullName>
    </submittedName>
</protein>
<comment type="caution">
    <text evidence="8">The sequence shown here is derived from an EMBL/GenBank/DDBJ whole genome shotgun (WGS) entry which is preliminary data.</text>
</comment>
<evidence type="ECO:0000256" key="4">
    <source>
        <dbReference type="ARBA" id="ARBA00023125"/>
    </source>
</evidence>
<sequence>MKKAKSFVPEDVLIEKLARRDQQAFHWLYDQYSGALYGVVLKIVRDEEQAKDLLQDIFIKIWKNLEGYDPQKGRLFTWLLNIARNSAIDALRSGRSGPQAGNSYSIQPDGENVYIVDRQHNTVQPDPDLIGIREEVDKLRPERKQLIDMVYFKGYTHEEVAKELNIPLGTVKTRIRSALHELKQLFKL</sequence>
<accession>A0ABP8JSW3</accession>
<keyword evidence="9" id="KW-1185">Reference proteome</keyword>
<proteinExistence type="inferred from homology"/>
<evidence type="ECO:0000256" key="1">
    <source>
        <dbReference type="ARBA" id="ARBA00010641"/>
    </source>
</evidence>
<dbReference type="InterPro" id="IPR007627">
    <property type="entry name" value="RNA_pol_sigma70_r2"/>
</dbReference>
<dbReference type="InterPro" id="IPR039425">
    <property type="entry name" value="RNA_pol_sigma-70-like"/>
</dbReference>
<dbReference type="InterPro" id="IPR007630">
    <property type="entry name" value="RNA_pol_sigma70_r4"/>
</dbReference>
<evidence type="ECO:0000313" key="8">
    <source>
        <dbReference type="EMBL" id="GAA4395257.1"/>
    </source>
</evidence>
<dbReference type="Gene3D" id="1.10.10.10">
    <property type="entry name" value="Winged helix-like DNA-binding domain superfamily/Winged helix DNA-binding domain"/>
    <property type="match status" value="1"/>
</dbReference>
<reference evidence="9" key="1">
    <citation type="journal article" date="2019" name="Int. J. Syst. Evol. Microbiol.">
        <title>The Global Catalogue of Microorganisms (GCM) 10K type strain sequencing project: providing services to taxonomists for standard genome sequencing and annotation.</title>
        <authorList>
            <consortium name="The Broad Institute Genomics Platform"/>
            <consortium name="The Broad Institute Genome Sequencing Center for Infectious Disease"/>
            <person name="Wu L."/>
            <person name="Ma J."/>
        </authorList>
    </citation>
    <scope>NUCLEOTIDE SEQUENCE [LARGE SCALE GENOMIC DNA]</scope>
    <source>
        <strain evidence="9">JCM 17925</strain>
    </source>
</reference>
<organism evidence="8 9">
    <name type="scientific">Nibrella viscosa</name>
    <dbReference type="NCBI Taxonomy" id="1084524"/>
    <lineage>
        <taxon>Bacteria</taxon>
        <taxon>Pseudomonadati</taxon>
        <taxon>Bacteroidota</taxon>
        <taxon>Cytophagia</taxon>
        <taxon>Cytophagales</taxon>
        <taxon>Spirosomataceae</taxon>
        <taxon>Nibrella</taxon>
    </lineage>
</organism>
<dbReference type="SUPFAM" id="SSF88946">
    <property type="entry name" value="Sigma2 domain of RNA polymerase sigma factors"/>
    <property type="match status" value="1"/>
</dbReference>
<dbReference type="InterPro" id="IPR014284">
    <property type="entry name" value="RNA_pol_sigma-70_dom"/>
</dbReference>
<dbReference type="PANTHER" id="PTHR43133:SF62">
    <property type="entry name" value="RNA POLYMERASE SIGMA FACTOR SIGZ"/>
    <property type="match status" value="1"/>
</dbReference>
<dbReference type="InterPro" id="IPR013324">
    <property type="entry name" value="RNA_pol_sigma_r3/r4-like"/>
</dbReference>
<comment type="similarity">
    <text evidence="1">Belongs to the sigma-70 factor family. ECF subfamily.</text>
</comment>
<keyword evidence="2" id="KW-0805">Transcription regulation</keyword>
<keyword evidence="4" id="KW-0238">DNA-binding</keyword>
<dbReference type="Proteomes" id="UP001500936">
    <property type="component" value="Unassembled WGS sequence"/>
</dbReference>
<feature type="domain" description="RNA polymerase sigma-70 region 4" evidence="7">
    <location>
        <begin position="137"/>
        <end position="184"/>
    </location>
</feature>
<feature type="domain" description="RNA polymerase sigma-70 region 2" evidence="6">
    <location>
        <begin position="28"/>
        <end position="95"/>
    </location>
</feature>
<dbReference type="EMBL" id="BAABHB010000001">
    <property type="protein sequence ID" value="GAA4395257.1"/>
    <property type="molecule type" value="Genomic_DNA"/>
</dbReference>
<keyword evidence="5" id="KW-0804">Transcription</keyword>
<name>A0ABP8JSW3_9BACT</name>
<dbReference type="CDD" id="cd06171">
    <property type="entry name" value="Sigma70_r4"/>
    <property type="match status" value="1"/>
</dbReference>